<dbReference type="HOGENOM" id="CLU_1000231_0_0_10"/>
<dbReference type="EMBL" id="CP003345">
    <property type="protein sequence ID" value="AFM05098.1"/>
    <property type="molecule type" value="Genomic_DNA"/>
</dbReference>
<name>I4AMB3_BERLS</name>
<dbReference type="RefSeq" id="WP_014798535.1">
    <property type="nucleotide sequence ID" value="NC_018018.1"/>
</dbReference>
<keyword evidence="2" id="KW-1185">Reference proteome</keyword>
<reference evidence="2" key="1">
    <citation type="submission" date="2012-06" db="EMBL/GenBank/DDBJ databases">
        <title>The complete genome of Flexibacter litoralis DSM 6794.</title>
        <authorList>
            <person name="Lucas S."/>
            <person name="Copeland A."/>
            <person name="Lapidus A."/>
            <person name="Glavina del Rio T."/>
            <person name="Dalin E."/>
            <person name="Tice H."/>
            <person name="Bruce D."/>
            <person name="Goodwin L."/>
            <person name="Pitluck S."/>
            <person name="Peters L."/>
            <person name="Ovchinnikova G."/>
            <person name="Lu M."/>
            <person name="Kyrpides N."/>
            <person name="Mavromatis K."/>
            <person name="Ivanova N."/>
            <person name="Brettin T."/>
            <person name="Detter J.C."/>
            <person name="Han C."/>
            <person name="Larimer F."/>
            <person name="Land M."/>
            <person name="Hauser L."/>
            <person name="Markowitz V."/>
            <person name="Cheng J.-F."/>
            <person name="Hugenholtz P."/>
            <person name="Woyke T."/>
            <person name="Wu D."/>
            <person name="Spring S."/>
            <person name="Lang E."/>
            <person name="Kopitz M."/>
            <person name="Brambilla E."/>
            <person name="Klenk H.-P."/>
            <person name="Eisen J.A."/>
        </authorList>
    </citation>
    <scope>NUCLEOTIDE SEQUENCE [LARGE SCALE GENOMIC DNA]</scope>
    <source>
        <strain evidence="2">ATCC 23117 / DSM 6794 / NBRC 15988 / NCIMB 1366 / Sio-4</strain>
    </source>
</reference>
<gene>
    <name evidence="1" type="ordered locus">Fleli_2744</name>
</gene>
<dbReference type="STRING" id="880071.Fleli_2744"/>
<accession>I4AMB3</accession>
<evidence type="ECO:0000313" key="1">
    <source>
        <dbReference type="EMBL" id="AFM05098.1"/>
    </source>
</evidence>
<dbReference type="Proteomes" id="UP000006054">
    <property type="component" value="Chromosome"/>
</dbReference>
<dbReference type="AlphaFoldDB" id="I4AMB3"/>
<organism evidence="1 2">
    <name type="scientific">Bernardetia litoralis (strain ATCC 23117 / DSM 6794 / NBRC 15988 / NCIMB 1366 / Fx l1 / Sio-4)</name>
    <name type="common">Flexibacter litoralis</name>
    <dbReference type="NCBI Taxonomy" id="880071"/>
    <lineage>
        <taxon>Bacteria</taxon>
        <taxon>Pseudomonadati</taxon>
        <taxon>Bacteroidota</taxon>
        <taxon>Cytophagia</taxon>
        <taxon>Cytophagales</taxon>
        <taxon>Bernardetiaceae</taxon>
        <taxon>Bernardetia</taxon>
    </lineage>
</organism>
<dbReference type="KEGG" id="fli:Fleli_2744"/>
<sequence length="278" mass="33036" precursor="true">MKLIRKFNPFNPILPAFCLLIAFAWVGYDSFFREKYSEEEKIYFSNAIGGIEVLSYNYQKDADKLLDIDWYFGREYCIEQNYYDTQKKAKLLKRINANLARNNFYDVDFTKEIPIRSTFESYIKEASELDTLLAARYDNFELENGFSNKEINLKYFSYDSSQSKYHFARFKLEFVKMYYEDVEFLLNQRIKKVVEKVVNPIPIPYIVDRTGEIHLSYCYSFETKHTKITSPKNLKTQFNENGHLIIPSSLRNKSATIGIRIKCSQSDTTHHYIQEYEN</sequence>
<proteinExistence type="predicted"/>
<protein>
    <submittedName>
        <fullName evidence="1">Uncharacterized protein</fullName>
    </submittedName>
</protein>
<evidence type="ECO:0000313" key="2">
    <source>
        <dbReference type="Proteomes" id="UP000006054"/>
    </source>
</evidence>